<evidence type="ECO:0000256" key="9">
    <source>
        <dbReference type="SAM" id="MobiDB-lite"/>
    </source>
</evidence>
<dbReference type="OrthoDB" id="3365060at2759"/>
<keyword evidence="7 8" id="KW-0539">Nucleus</keyword>
<evidence type="ECO:0000256" key="4">
    <source>
        <dbReference type="ARBA" id="ARBA00022927"/>
    </source>
</evidence>
<keyword evidence="12" id="KW-1185">Reference proteome</keyword>
<protein>
    <recommendedName>
        <fullName evidence="10">RRM Nup35-type domain-containing protein</fullName>
    </recommendedName>
</protein>
<dbReference type="GO" id="GO:0006607">
    <property type="term" value="P:NLS-bearing protein import into nucleus"/>
    <property type="evidence" value="ECO:0007669"/>
    <property type="project" value="TreeGrafter"/>
</dbReference>
<evidence type="ECO:0000256" key="5">
    <source>
        <dbReference type="ARBA" id="ARBA00023010"/>
    </source>
</evidence>
<reference evidence="11" key="1">
    <citation type="journal article" date="2020" name="New Phytol.">
        <title>Comparative genomics reveals dynamic genome evolution in host specialist ectomycorrhizal fungi.</title>
        <authorList>
            <person name="Lofgren L.A."/>
            <person name="Nguyen N.H."/>
            <person name="Vilgalys R."/>
            <person name="Ruytinx J."/>
            <person name="Liao H.L."/>
            <person name="Branco S."/>
            <person name="Kuo A."/>
            <person name="LaButti K."/>
            <person name="Lipzen A."/>
            <person name="Andreopoulos W."/>
            <person name="Pangilinan J."/>
            <person name="Riley R."/>
            <person name="Hundley H."/>
            <person name="Na H."/>
            <person name="Barry K."/>
            <person name="Grigoriev I.V."/>
            <person name="Stajich J.E."/>
            <person name="Kennedy P.G."/>
        </authorList>
    </citation>
    <scope>NUCLEOTIDE SEQUENCE</scope>
    <source>
        <strain evidence="11">DOB743</strain>
    </source>
</reference>
<evidence type="ECO:0000256" key="6">
    <source>
        <dbReference type="ARBA" id="ARBA00023132"/>
    </source>
</evidence>
<keyword evidence="2 8" id="KW-0813">Transport</keyword>
<feature type="region of interest" description="Disordered" evidence="9">
    <location>
        <begin position="1"/>
        <end position="42"/>
    </location>
</feature>
<evidence type="ECO:0000256" key="7">
    <source>
        <dbReference type="ARBA" id="ARBA00023242"/>
    </source>
</evidence>
<comment type="caution">
    <text evidence="11">The sequence shown here is derived from an EMBL/GenBank/DDBJ whole genome shotgun (WGS) entry which is preliminary data.</text>
</comment>
<dbReference type="GO" id="GO:0017056">
    <property type="term" value="F:structural constituent of nuclear pore"/>
    <property type="evidence" value="ECO:0007669"/>
    <property type="project" value="TreeGrafter"/>
</dbReference>
<evidence type="ECO:0000256" key="1">
    <source>
        <dbReference type="ARBA" id="ARBA00004567"/>
    </source>
</evidence>
<feature type="compositionally biased region" description="Low complexity" evidence="9">
    <location>
        <begin position="143"/>
        <end position="158"/>
    </location>
</feature>
<dbReference type="GO" id="GO:0006999">
    <property type="term" value="P:nuclear pore organization"/>
    <property type="evidence" value="ECO:0007669"/>
    <property type="project" value="TreeGrafter"/>
</dbReference>
<keyword evidence="6 8" id="KW-0906">Nuclear pore complex</keyword>
<evidence type="ECO:0000256" key="2">
    <source>
        <dbReference type="ARBA" id="ARBA00022448"/>
    </source>
</evidence>
<dbReference type="EMBL" id="JABBWD010000007">
    <property type="protein sequence ID" value="KAG1780976.1"/>
    <property type="molecule type" value="Genomic_DNA"/>
</dbReference>
<keyword evidence="5" id="KW-0811">Translocation</keyword>
<evidence type="ECO:0000313" key="11">
    <source>
        <dbReference type="EMBL" id="KAG1780976.1"/>
    </source>
</evidence>
<dbReference type="InterPro" id="IPR035979">
    <property type="entry name" value="RBD_domain_sf"/>
</dbReference>
<dbReference type="GO" id="GO:0044613">
    <property type="term" value="C:nuclear pore central transport channel"/>
    <property type="evidence" value="ECO:0007669"/>
    <property type="project" value="TreeGrafter"/>
</dbReference>
<sequence length="340" mass="36338">MSTSTNPHAHPHPHAQSTNHNPWGSTSGTGPLGTSLTDTFGQSRTQYQPGYMMSVAQHNVMSPSAQNTDEIPVVQTKAKINKGLSRGASHFGAESMFESSSTQRQTFTDMDAPPTSSVNDIFREGSSFGESQRAVLPPSRHFSLSNSSSTLNTSQSKSHTQSSIPNQPTYIIVFGYPPDKYSLTVEYFRSLGASTEPEPNTEIVNAFRIGFRDPGEAMRAVRRNGEVLGGTWMVGVKWADSAQDLVLPRGPDFTASTSSPQVQIQTSQVQSHMDGNAMVVDGAATVGTPIKLAPSVAAFRKAPVPVPQKSAHAVPLSVVNAQQSPARGVLGQVGDLLFGW</sequence>
<dbReference type="PANTHER" id="PTHR21527:SF6">
    <property type="entry name" value="NUCLEOPORIN NUP35"/>
    <property type="match status" value="1"/>
</dbReference>
<dbReference type="Pfam" id="PF05172">
    <property type="entry name" value="RRM_Nup35"/>
    <property type="match status" value="1"/>
</dbReference>
<dbReference type="PANTHER" id="PTHR21527">
    <property type="entry name" value="NUCLEOPORIN NUP35"/>
    <property type="match status" value="1"/>
</dbReference>
<comment type="subcellular location">
    <subcellularLocation>
        <location evidence="1">Nucleus</location>
        <location evidence="1">Nuclear pore complex</location>
    </subcellularLocation>
</comment>
<dbReference type="GO" id="GO:0003676">
    <property type="term" value="F:nucleic acid binding"/>
    <property type="evidence" value="ECO:0007669"/>
    <property type="project" value="InterPro"/>
</dbReference>
<feature type="compositionally biased region" description="Polar residues" evidence="9">
    <location>
        <begin position="97"/>
        <end position="115"/>
    </location>
</feature>
<dbReference type="PROSITE" id="PS51472">
    <property type="entry name" value="RRM_NUP35"/>
    <property type="match status" value="1"/>
</dbReference>
<feature type="domain" description="RRM Nup35-type" evidence="10">
    <location>
        <begin position="165"/>
        <end position="246"/>
    </location>
</feature>
<dbReference type="GO" id="GO:0051028">
    <property type="term" value="P:mRNA transport"/>
    <property type="evidence" value="ECO:0007669"/>
    <property type="project" value="UniProtKB-UniRule"/>
</dbReference>
<gene>
    <name evidence="11" type="ORF">EV702DRAFT_686764</name>
</gene>
<feature type="compositionally biased region" description="Low complexity" evidence="9">
    <location>
        <begin position="24"/>
        <end position="37"/>
    </location>
</feature>
<dbReference type="GO" id="GO:0044615">
    <property type="term" value="C:nuclear pore nuclear basket"/>
    <property type="evidence" value="ECO:0007669"/>
    <property type="project" value="TreeGrafter"/>
</dbReference>
<evidence type="ECO:0000256" key="3">
    <source>
        <dbReference type="ARBA" id="ARBA00022816"/>
    </source>
</evidence>
<feature type="region of interest" description="Disordered" evidence="9">
    <location>
        <begin position="95"/>
        <end position="115"/>
    </location>
</feature>
<evidence type="ECO:0000259" key="10">
    <source>
        <dbReference type="PROSITE" id="PS51472"/>
    </source>
</evidence>
<dbReference type="Proteomes" id="UP000714275">
    <property type="component" value="Unassembled WGS sequence"/>
</dbReference>
<dbReference type="GO" id="GO:0005543">
    <property type="term" value="F:phospholipid binding"/>
    <property type="evidence" value="ECO:0007669"/>
    <property type="project" value="TreeGrafter"/>
</dbReference>
<dbReference type="InterPro" id="IPR012677">
    <property type="entry name" value="Nucleotide-bd_a/b_plait_sf"/>
</dbReference>
<feature type="region of interest" description="Disordered" evidence="9">
    <location>
        <begin position="129"/>
        <end position="164"/>
    </location>
</feature>
<evidence type="ECO:0000256" key="8">
    <source>
        <dbReference type="PROSITE-ProRule" id="PRU00804"/>
    </source>
</evidence>
<dbReference type="Gene3D" id="3.30.70.330">
    <property type="match status" value="1"/>
</dbReference>
<name>A0A9P7D719_9AGAM</name>
<keyword evidence="4" id="KW-0653">Protein transport</keyword>
<proteinExistence type="predicted"/>
<keyword evidence="3 8" id="KW-0509">mRNA transport</keyword>
<dbReference type="AlphaFoldDB" id="A0A9P7D719"/>
<dbReference type="SUPFAM" id="SSF54928">
    <property type="entry name" value="RNA-binding domain, RBD"/>
    <property type="match status" value="1"/>
</dbReference>
<accession>A0A9P7D719</accession>
<evidence type="ECO:0000313" key="12">
    <source>
        <dbReference type="Proteomes" id="UP000714275"/>
    </source>
</evidence>
<dbReference type="InterPro" id="IPR007846">
    <property type="entry name" value="RRM_NUP35_dom"/>
</dbReference>
<organism evidence="11 12">
    <name type="scientific">Suillus placidus</name>
    <dbReference type="NCBI Taxonomy" id="48579"/>
    <lineage>
        <taxon>Eukaryota</taxon>
        <taxon>Fungi</taxon>
        <taxon>Dikarya</taxon>
        <taxon>Basidiomycota</taxon>
        <taxon>Agaricomycotina</taxon>
        <taxon>Agaricomycetes</taxon>
        <taxon>Agaricomycetidae</taxon>
        <taxon>Boletales</taxon>
        <taxon>Suillineae</taxon>
        <taxon>Suillaceae</taxon>
        <taxon>Suillus</taxon>
    </lineage>
</organism>